<proteinExistence type="predicted"/>
<name>A0A645HT43_9ZZZZ</name>
<dbReference type="EMBL" id="VSSQ01099806">
    <property type="protein sequence ID" value="MPN42218.1"/>
    <property type="molecule type" value="Genomic_DNA"/>
</dbReference>
<reference evidence="1" key="1">
    <citation type="submission" date="2019-08" db="EMBL/GenBank/DDBJ databases">
        <authorList>
            <person name="Kucharzyk K."/>
            <person name="Murdoch R.W."/>
            <person name="Higgins S."/>
            <person name="Loffler F."/>
        </authorList>
    </citation>
    <scope>NUCLEOTIDE SEQUENCE</scope>
</reference>
<accession>A0A645HT43</accession>
<organism evidence="1">
    <name type="scientific">bioreactor metagenome</name>
    <dbReference type="NCBI Taxonomy" id="1076179"/>
    <lineage>
        <taxon>unclassified sequences</taxon>
        <taxon>metagenomes</taxon>
        <taxon>ecological metagenomes</taxon>
    </lineage>
</organism>
<dbReference type="AlphaFoldDB" id="A0A645HT43"/>
<comment type="caution">
    <text evidence="1">The sequence shown here is derived from an EMBL/GenBank/DDBJ whole genome shotgun (WGS) entry which is preliminary data.</text>
</comment>
<gene>
    <name evidence="1" type="ORF">SDC9_189774</name>
</gene>
<sequence>MPEGDFTRLSFLREALDRYAEETPDAAGLGRTQRELLLLVRTGANTPFQVFKGMNAYEKYLFMGDSQCWNMLDELAERGLISITGSDGKTLCLTRAGAVELNSAVILPK</sequence>
<evidence type="ECO:0000313" key="1">
    <source>
        <dbReference type="EMBL" id="MPN42218.1"/>
    </source>
</evidence>
<protein>
    <submittedName>
        <fullName evidence="1">Uncharacterized protein</fullName>
    </submittedName>
</protein>